<evidence type="ECO:0000256" key="4">
    <source>
        <dbReference type="ARBA" id="ARBA00023163"/>
    </source>
</evidence>
<dbReference type="InterPro" id="IPR005119">
    <property type="entry name" value="LysR_subst-bd"/>
</dbReference>
<dbReference type="PROSITE" id="PS50931">
    <property type="entry name" value="HTH_LYSR"/>
    <property type="match status" value="1"/>
</dbReference>
<dbReference type="InterPro" id="IPR000847">
    <property type="entry name" value="LysR_HTH_N"/>
</dbReference>
<dbReference type="Pfam" id="PF03466">
    <property type="entry name" value="LysR_substrate"/>
    <property type="match status" value="1"/>
</dbReference>
<dbReference type="Gene3D" id="1.10.10.10">
    <property type="entry name" value="Winged helix-like DNA-binding domain superfamily/Winged helix DNA-binding domain"/>
    <property type="match status" value="1"/>
</dbReference>
<accession>A0ABY6Z7E5</accession>
<dbReference type="EMBL" id="CP104064">
    <property type="protein sequence ID" value="WAH38096.1"/>
    <property type="molecule type" value="Genomic_DNA"/>
</dbReference>
<dbReference type="CDD" id="cd05466">
    <property type="entry name" value="PBP2_LTTR_substrate"/>
    <property type="match status" value="1"/>
</dbReference>
<dbReference type="PANTHER" id="PTHR30126:SF39">
    <property type="entry name" value="HTH-TYPE TRANSCRIPTIONAL REGULATOR CYSL"/>
    <property type="match status" value="1"/>
</dbReference>
<dbReference type="InterPro" id="IPR036390">
    <property type="entry name" value="WH_DNA-bd_sf"/>
</dbReference>
<dbReference type="Proteomes" id="UP001164803">
    <property type="component" value="Chromosome"/>
</dbReference>
<feature type="domain" description="HTH lysR-type" evidence="5">
    <location>
        <begin position="6"/>
        <end position="57"/>
    </location>
</feature>
<dbReference type="PRINTS" id="PR00039">
    <property type="entry name" value="HTHLYSR"/>
</dbReference>
<dbReference type="SUPFAM" id="SSF46785">
    <property type="entry name" value="Winged helix' DNA-binding domain"/>
    <property type="match status" value="1"/>
</dbReference>
<sequence>MHSGYVTFLCVVEQQTISAAADLLHSTQPTITRQIQQLERYLGVPLFDRVGKRLILTSAGMRVYRYARELIQTETRMRDELGELTDPEQGIVRIGAGLTPTIYRLPSVLGAYRQAHPGIRFQVVTGSSQITIERLRQREIDIAIVTTSPVEEQDLEVIPLWRDELSVVVSSGHELAGGSCTVAELSDMPMVLMRRESGLRRIVEERLLVGGQALNVVLETDSLEAINRFVQAGLGVAVMPWSSVRHDVVAGKLSMVSLRDVALGARTITALVRQGSGIPAAASAFLAALPTLARQAESDELS</sequence>
<evidence type="ECO:0000313" key="6">
    <source>
        <dbReference type="EMBL" id="WAH38096.1"/>
    </source>
</evidence>
<keyword evidence="2" id="KW-0805">Transcription regulation</keyword>
<evidence type="ECO:0000259" key="5">
    <source>
        <dbReference type="PROSITE" id="PS50931"/>
    </source>
</evidence>
<evidence type="ECO:0000256" key="2">
    <source>
        <dbReference type="ARBA" id="ARBA00023015"/>
    </source>
</evidence>
<dbReference type="Pfam" id="PF00126">
    <property type="entry name" value="HTH_1"/>
    <property type="match status" value="1"/>
</dbReference>
<dbReference type="Gene3D" id="3.40.190.290">
    <property type="match status" value="1"/>
</dbReference>
<organism evidence="6 7">
    <name type="scientific">Alicyclobacillus dauci</name>
    <dbReference type="NCBI Taxonomy" id="1475485"/>
    <lineage>
        <taxon>Bacteria</taxon>
        <taxon>Bacillati</taxon>
        <taxon>Bacillota</taxon>
        <taxon>Bacilli</taxon>
        <taxon>Bacillales</taxon>
        <taxon>Alicyclobacillaceae</taxon>
        <taxon>Alicyclobacillus</taxon>
    </lineage>
</organism>
<reference evidence="6" key="1">
    <citation type="submission" date="2022-08" db="EMBL/GenBank/DDBJ databases">
        <title>Alicyclobacillus dauci DSM2870, complete genome.</title>
        <authorList>
            <person name="Wang Q."/>
            <person name="Cai R."/>
            <person name="Wang Z."/>
        </authorList>
    </citation>
    <scope>NUCLEOTIDE SEQUENCE</scope>
    <source>
        <strain evidence="6">DSM 28700</strain>
    </source>
</reference>
<keyword evidence="7" id="KW-1185">Reference proteome</keyword>
<evidence type="ECO:0000256" key="3">
    <source>
        <dbReference type="ARBA" id="ARBA00023125"/>
    </source>
</evidence>
<dbReference type="InterPro" id="IPR036388">
    <property type="entry name" value="WH-like_DNA-bd_sf"/>
</dbReference>
<keyword evidence="4" id="KW-0804">Transcription</keyword>
<evidence type="ECO:0000256" key="1">
    <source>
        <dbReference type="ARBA" id="ARBA00009437"/>
    </source>
</evidence>
<proteinExistence type="inferred from homology"/>
<comment type="similarity">
    <text evidence="1">Belongs to the LysR transcriptional regulatory family.</text>
</comment>
<dbReference type="RefSeq" id="WP_268045653.1">
    <property type="nucleotide sequence ID" value="NZ_CP104064.1"/>
</dbReference>
<name>A0ABY6Z7E5_9BACL</name>
<dbReference type="SUPFAM" id="SSF53850">
    <property type="entry name" value="Periplasmic binding protein-like II"/>
    <property type="match status" value="1"/>
</dbReference>
<protein>
    <submittedName>
        <fullName evidence="6">LysR family transcriptional regulator</fullName>
    </submittedName>
</protein>
<dbReference type="PANTHER" id="PTHR30126">
    <property type="entry name" value="HTH-TYPE TRANSCRIPTIONAL REGULATOR"/>
    <property type="match status" value="1"/>
</dbReference>
<keyword evidence="3" id="KW-0238">DNA-binding</keyword>
<evidence type="ECO:0000313" key="7">
    <source>
        <dbReference type="Proteomes" id="UP001164803"/>
    </source>
</evidence>
<gene>
    <name evidence="6" type="ORF">NZD86_06300</name>
</gene>